<proteinExistence type="predicted"/>
<accession>A0A514DCC0</accession>
<organism evidence="1">
    <name type="scientific">Leviviridae sp</name>
    <dbReference type="NCBI Taxonomy" id="2027243"/>
    <lineage>
        <taxon>Viruses</taxon>
        <taxon>Riboviria</taxon>
        <taxon>Orthornavirae</taxon>
        <taxon>Lenarviricota</taxon>
        <taxon>Leviviricetes</taxon>
        <taxon>Norzivirales</taxon>
        <taxon>Fiersviridae</taxon>
    </lineage>
</organism>
<evidence type="ECO:0000313" key="1">
    <source>
        <dbReference type="EMBL" id="QDH91260.1"/>
    </source>
</evidence>
<reference evidence="1" key="1">
    <citation type="submission" date="2019-05" db="EMBL/GenBank/DDBJ databases">
        <title>Metatranscriptomic reconstruction reveals RNA viruses with the potential to shape carbon cycling in soil.</title>
        <authorList>
            <person name="Starr E.P."/>
            <person name="Nuccio E."/>
            <person name="Pett-Ridge J."/>
            <person name="Banfield J.F."/>
            <person name="Firestone M.K."/>
        </authorList>
    </citation>
    <scope>NUCLEOTIDE SEQUENCE</scope>
    <source>
        <strain evidence="1">H2_Rhizo_Litter_7_scaffold_215</strain>
    </source>
</reference>
<sequence length="62" mass="6998">MLSMLIGYGGDLQYVDSMRRHAEDGRGTTLEVALLSSIGHYHDLPIMHSELEEAFSYLKDNI</sequence>
<name>A0A514DCC0_9VIRU</name>
<dbReference type="EMBL" id="MN036125">
    <property type="protein sequence ID" value="QDH91260.1"/>
    <property type="molecule type" value="Genomic_RNA"/>
</dbReference>
<protein>
    <submittedName>
        <fullName evidence="1">Uncharacterized protein</fullName>
    </submittedName>
</protein>
<gene>
    <name evidence="1" type="ORF">H2RhizoLitter7215_000002</name>
</gene>